<sequence length="99" mass="11106">MDLSEEETVDCCKVESPKLQAEPSRLPFRIDSSSGSCSPLFSLTPDEFHGKNLDDLLNKFWDIEGNPVTSNPNQEGGSRGWKVSFSRRTNRNGQETKND</sequence>
<proteinExistence type="predicted"/>
<evidence type="ECO:0000313" key="3">
    <source>
        <dbReference type="Proteomes" id="UP000823775"/>
    </source>
</evidence>
<dbReference type="Proteomes" id="UP000823775">
    <property type="component" value="Unassembled WGS sequence"/>
</dbReference>
<keyword evidence="3" id="KW-1185">Reference proteome</keyword>
<gene>
    <name evidence="2" type="ORF">HAX54_012468</name>
</gene>
<accession>A0ABS8TLP0</accession>
<feature type="compositionally biased region" description="Polar residues" evidence="1">
    <location>
        <begin position="67"/>
        <end position="76"/>
    </location>
</feature>
<feature type="region of interest" description="Disordered" evidence="1">
    <location>
        <begin position="67"/>
        <end position="99"/>
    </location>
</feature>
<comment type="caution">
    <text evidence="2">The sequence shown here is derived from an EMBL/GenBank/DDBJ whole genome shotgun (WGS) entry which is preliminary data.</text>
</comment>
<evidence type="ECO:0000313" key="2">
    <source>
        <dbReference type="EMBL" id="MCD7471799.1"/>
    </source>
</evidence>
<organism evidence="2 3">
    <name type="scientific">Datura stramonium</name>
    <name type="common">Jimsonweed</name>
    <name type="synonym">Common thornapple</name>
    <dbReference type="NCBI Taxonomy" id="4076"/>
    <lineage>
        <taxon>Eukaryota</taxon>
        <taxon>Viridiplantae</taxon>
        <taxon>Streptophyta</taxon>
        <taxon>Embryophyta</taxon>
        <taxon>Tracheophyta</taxon>
        <taxon>Spermatophyta</taxon>
        <taxon>Magnoliopsida</taxon>
        <taxon>eudicotyledons</taxon>
        <taxon>Gunneridae</taxon>
        <taxon>Pentapetalae</taxon>
        <taxon>asterids</taxon>
        <taxon>lamiids</taxon>
        <taxon>Solanales</taxon>
        <taxon>Solanaceae</taxon>
        <taxon>Solanoideae</taxon>
        <taxon>Datureae</taxon>
        <taxon>Datura</taxon>
    </lineage>
</organism>
<dbReference type="EMBL" id="JACEIK010001725">
    <property type="protein sequence ID" value="MCD7471799.1"/>
    <property type="molecule type" value="Genomic_DNA"/>
</dbReference>
<protein>
    <submittedName>
        <fullName evidence="2">Uncharacterized protein</fullName>
    </submittedName>
</protein>
<name>A0ABS8TLP0_DATST</name>
<evidence type="ECO:0000256" key="1">
    <source>
        <dbReference type="SAM" id="MobiDB-lite"/>
    </source>
</evidence>
<reference evidence="2 3" key="1">
    <citation type="journal article" date="2021" name="BMC Genomics">
        <title>Datura genome reveals duplications of psychoactive alkaloid biosynthetic genes and high mutation rate following tissue culture.</title>
        <authorList>
            <person name="Rajewski A."/>
            <person name="Carter-House D."/>
            <person name="Stajich J."/>
            <person name="Litt A."/>
        </authorList>
    </citation>
    <scope>NUCLEOTIDE SEQUENCE [LARGE SCALE GENOMIC DNA]</scope>
    <source>
        <strain evidence="2">AR-01</strain>
    </source>
</reference>